<dbReference type="AlphaFoldDB" id="A0AAV2GQJ8"/>
<evidence type="ECO:0000313" key="3">
    <source>
        <dbReference type="Proteomes" id="UP001497516"/>
    </source>
</evidence>
<protein>
    <submittedName>
        <fullName evidence="2">Uncharacterized protein</fullName>
    </submittedName>
</protein>
<accession>A0AAV2GQJ8</accession>
<feature type="compositionally biased region" description="Basic and acidic residues" evidence="1">
    <location>
        <begin position="10"/>
        <end position="35"/>
    </location>
</feature>
<feature type="compositionally biased region" description="Basic and acidic residues" evidence="1">
    <location>
        <begin position="77"/>
        <end position="100"/>
    </location>
</feature>
<reference evidence="2 3" key="1">
    <citation type="submission" date="2024-04" db="EMBL/GenBank/DDBJ databases">
        <authorList>
            <person name="Fracassetti M."/>
        </authorList>
    </citation>
    <scope>NUCLEOTIDE SEQUENCE [LARGE SCALE GENOMIC DNA]</scope>
</reference>
<evidence type="ECO:0000256" key="1">
    <source>
        <dbReference type="SAM" id="MobiDB-lite"/>
    </source>
</evidence>
<dbReference type="EMBL" id="OZ034822">
    <property type="protein sequence ID" value="CAL1411580.1"/>
    <property type="molecule type" value="Genomic_DNA"/>
</dbReference>
<sequence>MSRVLEQSTLEERRPERSNRGAERSGVEEQQRPERSNGAPERSSGAYQVGGAEQSRERGVLPCRRSLVMGSAVPGRRSPEEKWRRGGAPDRTKEEEENWRTAKKKRTRRLCFV</sequence>
<proteinExistence type="predicted"/>
<organism evidence="2 3">
    <name type="scientific">Linum trigynum</name>
    <dbReference type="NCBI Taxonomy" id="586398"/>
    <lineage>
        <taxon>Eukaryota</taxon>
        <taxon>Viridiplantae</taxon>
        <taxon>Streptophyta</taxon>
        <taxon>Embryophyta</taxon>
        <taxon>Tracheophyta</taxon>
        <taxon>Spermatophyta</taxon>
        <taxon>Magnoliopsida</taxon>
        <taxon>eudicotyledons</taxon>
        <taxon>Gunneridae</taxon>
        <taxon>Pentapetalae</taxon>
        <taxon>rosids</taxon>
        <taxon>fabids</taxon>
        <taxon>Malpighiales</taxon>
        <taxon>Linaceae</taxon>
        <taxon>Linum</taxon>
    </lineage>
</organism>
<keyword evidence="3" id="KW-1185">Reference proteome</keyword>
<feature type="region of interest" description="Disordered" evidence="1">
    <location>
        <begin position="1"/>
        <end position="103"/>
    </location>
</feature>
<dbReference type="Proteomes" id="UP001497516">
    <property type="component" value="Chromosome 9"/>
</dbReference>
<evidence type="ECO:0000313" key="2">
    <source>
        <dbReference type="EMBL" id="CAL1411580.1"/>
    </source>
</evidence>
<name>A0AAV2GQJ8_9ROSI</name>
<gene>
    <name evidence="2" type="ORF">LTRI10_LOCUS50927</name>
</gene>